<name>A0A0K8J577_9FIRM</name>
<keyword evidence="1" id="KW-0472">Membrane</keyword>
<keyword evidence="3" id="KW-1185">Reference proteome</keyword>
<evidence type="ECO:0000256" key="1">
    <source>
        <dbReference type="SAM" id="Phobius"/>
    </source>
</evidence>
<dbReference type="KEGG" id="hsd:SD1D_0946"/>
<sequence length="200" mass="23723">MDASYEDKIYSQIEKNLSNNIDEKYYVPIEMVDRYPYIDKTNNNVNQRQEDSIYFDKANIYNENPNNQVGQARLSRAEYIRQAREACLRQLNAYDTSGRISDYIFREDDTANSVYGKKKKDKVSKLFNQGRDEENMEKELLSYKSLVIRTVCALVIFFSLFIIDKIKFELGNFTYETIRHYVTGFNQMDIIEEIIVSWLK</sequence>
<keyword evidence="1" id="KW-0812">Transmembrane</keyword>
<dbReference type="OrthoDB" id="2049648at2"/>
<dbReference type="EMBL" id="LN879430">
    <property type="protein sequence ID" value="CUH92493.1"/>
    <property type="molecule type" value="Genomic_DNA"/>
</dbReference>
<evidence type="ECO:0000313" key="3">
    <source>
        <dbReference type="Proteomes" id="UP000196053"/>
    </source>
</evidence>
<organism evidence="2 3">
    <name type="scientific">Herbinix luporum</name>
    <dbReference type="NCBI Taxonomy" id="1679721"/>
    <lineage>
        <taxon>Bacteria</taxon>
        <taxon>Bacillati</taxon>
        <taxon>Bacillota</taxon>
        <taxon>Clostridia</taxon>
        <taxon>Lachnospirales</taxon>
        <taxon>Lachnospiraceae</taxon>
        <taxon>Herbinix</taxon>
    </lineage>
</organism>
<dbReference type="RefSeq" id="WP_058257857.1">
    <property type="nucleotide sequence ID" value="NZ_JANWKB010000058.1"/>
</dbReference>
<accession>A0A0K8J577</accession>
<dbReference type="AlphaFoldDB" id="A0A0K8J577"/>
<proteinExistence type="predicted"/>
<gene>
    <name evidence="2" type="ORF">SD1D_0946</name>
</gene>
<protein>
    <submittedName>
        <fullName evidence="2">Putative membrane protein</fullName>
    </submittedName>
</protein>
<feature type="transmembrane region" description="Helical" evidence="1">
    <location>
        <begin position="146"/>
        <end position="163"/>
    </location>
</feature>
<keyword evidence="1" id="KW-1133">Transmembrane helix</keyword>
<evidence type="ECO:0000313" key="2">
    <source>
        <dbReference type="EMBL" id="CUH92493.1"/>
    </source>
</evidence>
<reference evidence="3" key="1">
    <citation type="submission" date="2015-09" db="EMBL/GenBank/DDBJ databases">
        <authorList>
            <person name="Wibberg D."/>
        </authorList>
    </citation>
    <scope>NUCLEOTIDE SEQUENCE [LARGE SCALE GENOMIC DNA]</scope>
    <source>
        <strain evidence="3">SD1D</strain>
    </source>
</reference>
<dbReference type="Proteomes" id="UP000196053">
    <property type="component" value="Chromosome I"/>
</dbReference>